<reference evidence="6" key="1">
    <citation type="journal article" date="2019" name="Int. J. Syst. Evol. Microbiol.">
        <title>The Global Catalogue of Microorganisms (GCM) 10K type strain sequencing project: providing services to taxonomists for standard genome sequencing and annotation.</title>
        <authorList>
            <consortium name="The Broad Institute Genomics Platform"/>
            <consortium name="The Broad Institute Genome Sequencing Center for Infectious Disease"/>
            <person name="Wu L."/>
            <person name="Ma J."/>
        </authorList>
    </citation>
    <scope>NUCLEOTIDE SEQUENCE [LARGE SCALE GENOMIC DNA]</scope>
    <source>
        <strain evidence="6">JCM 17130</strain>
    </source>
</reference>
<keyword evidence="2" id="KW-0238">DNA-binding</keyword>
<dbReference type="Proteomes" id="UP001597277">
    <property type="component" value="Unassembled WGS sequence"/>
</dbReference>
<dbReference type="Gene3D" id="1.10.357.10">
    <property type="entry name" value="Tetracycline Repressor, domain 2"/>
    <property type="match status" value="1"/>
</dbReference>
<name>A0ABW4L5Y3_9MICO</name>
<dbReference type="PANTHER" id="PTHR30055:SF239">
    <property type="entry name" value="TRANSCRIPTIONAL REGULATORY PROTEIN"/>
    <property type="match status" value="1"/>
</dbReference>
<dbReference type="InterPro" id="IPR025996">
    <property type="entry name" value="MT1864/Rv1816-like_C"/>
</dbReference>
<dbReference type="PANTHER" id="PTHR30055">
    <property type="entry name" value="HTH-TYPE TRANSCRIPTIONAL REGULATOR RUTR"/>
    <property type="match status" value="1"/>
</dbReference>
<keyword evidence="6" id="KW-1185">Reference proteome</keyword>
<evidence type="ECO:0000256" key="1">
    <source>
        <dbReference type="ARBA" id="ARBA00023015"/>
    </source>
</evidence>
<evidence type="ECO:0000313" key="5">
    <source>
        <dbReference type="EMBL" id="MFD1718342.1"/>
    </source>
</evidence>
<dbReference type="SUPFAM" id="SSF48498">
    <property type="entry name" value="Tetracyclin repressor-like, C-terminal domain"/>
    <property type="match status" value="1"/>
</dbReference>
<feature type="domain" description="HTH-type transcriptional regulator MT1864/Rv1816-like C-terminal" evidence="4">
    <location>
        <begin position="89"/>
        <end position="183"/>
    </location>
</feature>
<evidence type="ECO:0000256" key="3">
    <source>
        <dbReference type="ARBA" id="ARBA00023163"/>
    </source>
</evidence>
<dbReference type="Gene3D" id="1.10.10.60">
    <property type="entry name" value="Homeodomain-like"/>
    <property type="match status" value="1"/>
</dbReference>
<dbReference type="InterPro" id="IPR009057">
    <property type="entry name" value="Homeodomain-like_sf"/>
</dbReference>
<protein>
    <submittedName>
        <fullName evidence="5">WHG domain-containing protein</fullName>
    </submittedName>
</protein>
<evidence type="ECO:0000313" key="6">
    <source>
        <dbReference type="Proteomes" id="UP001597277"/>
    </source>
</evidence>
<keyword evidence="3" id="KW-0804">Transcription</keyword>
<organism evidence="5 6">
    <name type="scientific">Georgenia deserti</name>
    <dbReference type="NCBI Taxonomy" id="2093781"/>
    <lineage>
        <taxon>Bacteria</taxon>
        <taxon>Bacillati</taxon>
        <taxon>Actinomycetota</taxon>
        <taxon>Actinomycetes</taxon>
        <taxon>Micrococcales</taxon>
        <taxon>Bogoriellaceae</taxon>
        <taxon>Georgenia</taxon>
    </lineage>
</organism>
<proteinExistence type="predicted"/>
<dbReference type="Pfam" id="PF13305">
    <property type="entry name" value="TetR_C_33"/>
    <property type="match status" value="1"/>
</dbReference>
<accession>A0ABW4L5Y3</accession>
<evidence type="ECO:0000256" key="2">
    <source>
        <dbReference type="ARBA" id="ARBA00023125"/>
    </source>
</evidence>
<dbReference type="EMBL" id="JBHUEE010000005">
    <property type="protein sequence ID" value="MFD1718342.1"/>
    <property type="molecule type" value="Genomic_DNA"/>
</dbReference>
<evidence type="ECO:0000259" key="4">
    <source>
        <dbReference type="Pfam" id="PF13305"/>
    </source>
</evidence>
<dbReference type="InterPro" id="IPR036271">
    <property type="entry name" value="Tet_transcr_reg_TetR-rel_C_sf"/>
</dbReference>
<gene>
    <name evidence="5" type="ORF">ACFSE6_10885</name>
</gene>
<dbReference type="InterPro" id="IPR050109">
    <property type="entry name" value="HTH-type_TetR-like_transc_reg"/>
</dbReference>
<comment type="caution">
    <text evidence="5">The sequence shown here is derived from an EMBL/GenBank/DDBJ whole genome shotgun (WGS) entry which is preliminary data.</text>
</comment>
<sequence length="196" mass="21218">MSRPSDRARPPRAGLSTGKVVRTALDLLDDGAELTLSSVAARLGVATPSLYKHVKGLEHLRELVAERCLRDMTATLGRAAVGRSGPDAVAALLHAYRDYVLTHPHRYAAIPRDPLSRPVLAAAGQAQLDLCATALRSFHLEQDELIHQLRLLRAAVHGFASLEAAGGFGLPQDVDESFTRLVQLHLADLTRRTEPS</sequence>
<keyword evidence="1" id="KW-0805">Transcription regulation</keyword>
<dbReference type="RefSeq" id="WP_388006442.1">
    <property type="nucleotide sequence ID" value="NZ_JBHUEE010000005.1"/>
</dbReference>
<dbReference type="SUPFAM" id="SSF46689">
    <property type="entry name" value="Homeodomain-like"/>
    <property type="match status" value="1"/>
</dbReference>